<gene>
    <name evidence="1" type="ORF">SYV04_13235</name>
</gene>
<evidence type="ECO:0000313" key="2">
    <source>
        <dbReference type="Proteomes" id="UP001291309"/>
    </source>
</evidence>
<evidence type="ECO:0000313" key="1">
    <source>
        <dbReference type="EMBL" id="MDY7227369.1"/>
    </source>
</evidence>
<accession>A0ABU5H395</accession>
<dbReference type="Proteomes" id="UP001291309">
    <property type="component" value="Unassembled WGS sequence"/>
</dbReference>
<sequence>MPSWRAEQLLAARVLAWSPYEGHYLAPPGQERVRARLEALPVAPPQQG</sequence>
<dbReference type="RefSeq" id="WP_321546096.1">
    <property type="nucleotide sequence ID" value="NZ_JAXIVS010000004.1"/>
</dbReference>
<dbReference type="EMBL" id="JAXIVS010000004">
    <property type="protein sequence ID" value="MDY7227369.1"/>
    <property type="molecule type" value="Genomic_DNA"/>
</dbReference>
<keyword evidence="2" id="KW-1185">Reference proteome</keyword>
<proteinExistence type="predicted"/>
<reference evidence="1 2" key="1">
    <citation type="submission" date="2023-12" db="EMBL/GenBank/DDBJ databases">
        <title>the genome sequence of Hyalangium sp. s54d21.</title>
        <authorList>
            <person name="Zhang X."/>
        </authorList>
    </citation>
    <scope>NUCLEOTIDE SEQUENCE [LARGE SCALE GENOMIC DNA]</scope>
    <source>
        <strain evidence="2">s54d21</strain>
    </source>
</reference>
<comment type="caution">
    <text evidence="1">The sequence shown here is derived from an EMBL/GenBank/DDBJ whole genome shotgun (WGS) entry which is preliminary data.</text>
</comment>
<protein>
    <submittedName>
        <fullName evidence="1">Uncharacterized protein</fullName>
    </submittedName>
</protein>
<name>A0ABU5H395_9BACT</name>
<organism evidence="1 2">
    <name type="scientific">Hyalangium rubrum</name>
    <dbReference type="NCBI Taxonomy" id="3103134"/>
    <lineage>
        <taxon>Bacteria</taxon>
        <taxon>Pseudomonadati</taxon>
        <taxon>Myxococcota</taxon>
        <taxon>Myxococcia</taxon>
        <taxon>Myxococcales</taxon>
        <taxon>Cystobacterineae</taxon>
        <taxon>Archangiaceae</taxon>
        <taxon>Hyalangium</taxon>
    </lineage>
</organism>